<dbReference type="EMBL" id="PTQR01000117">
    <property type="protein sequence ID" value="TKX19230.1"/>
    <property type="molecule type" value="Genomic_DNA"/>
</dbReference>
<evidence type="ECO:0000313" key="3">
    <source>
        <dbReference type="EMBL" id="TKX19230.1"/>
    </source>
</evidence>
<feature type="region of interest" description="Disordered" evidence="1">
    <location>
        <begin position="94"/>
        <end position="166"/>
    </location>
</feature>
<feature type="compositionally biased region" description="Acidic residues" evidence="1">
    <location>
        <begin position="94"/>
        <end position="108"/>
    </location>
</feature>
<dbReference type="Pfam" id="PF00533">
    <property type="entry name" value="BRCT"/>
    <property type="match status" value="1"/>
</dbReference>
<reference evidence="3 4" key="1">
    <citation type="submission" date="2018-02" db="EMBL/GenBank/DDBJ databases">
        <title>Draft genome sequences of Elsinoe sp., causing black scab on jojoba.</title>
        <authorList>
            <person name="Stodart B."/>
            <person name="Jeffress S."/>
            <person name="Ash G."/>
            <person name="Arun Chinnappa K."/>
        </authorList>
    </citation>
    <scope>NUCLEOTIDE SEQUENCE [LARGE SCALE GENOMIC DNA]</scope>
    <source>
        <strain evidence="3 4">Hillstone_2</strain>
    </source>
</reference>
<proteinExistence type="predicted"/>
<dbReference type="AlphaFoldDB" id="A0A4U7ARM0"/>
<dbReference type="Gene3D" id="3.40.50.10190">
    <property type="entry name" value="BRCT domain"/>
    <property type="match status" value="1"/>
</dbReference>
<feature type="compositionally biased region" description="Low complexity" evidence="1">
    <location>
        <begin position="119"/>
        <end position="129"/>
    </location>
</feature>
<dbReference type="Proteomes" id="UP000308133">
    <property type="component" value="Unassembled WGS sequence"/>
</dbReference>
<organism evidence="3 4">
    <name type="scientific">Elsinoe australis</name>
    <dbReference type="NCBI Taxonomy" id="40998"/>
    <lineage>
        <taxon>Eukaryota</taxon>
        <taxon>Fungi</taxon>
        <taxon>Dikarya</taxon>
        <taxon>Ascomycota</taxon>
        <taxon>Pezizomycotina</taxon>
        <taxon>Dothideomycetes</taxon>
        <taxon>Dothideomycetidae</taxon>
        <taxon>Myriangiales</taxon>
        <taxon>Elsinoaceae</taxon>
        <taxon>Elsinoe</taxon>
    </lineage>
</organism>
<evidence type="ECO:0000256" key="1">
    <source>
        <dbReference type="SAM" id="MobiDB-lite"/>
    </source>
</evidence>
<feature type="domain" description="BRCT" evidence="2">
    <location>
        <begin position="160"/>
        <end position="246"/>
    </location>
</feature>
<gene>
    <name evidence="3" type="ORF">C1H76_8608</name>
</gene>
<protein>
    <submittedName>
        <fullName evidence="3">BRCT domain-containing protein 6</fullName>
    </submittedName>
</protein>
<feature type="compositionally biased region" description="Basic residues" evidence="1">
    <location>
        <begin position="130"/>
        <end position="141"/>
    </location>
</feature>
<dbReference type="SMART" id="SM00292">
    <property type="entry name" value="BRCT"/>
    <property type="match status" value="1"/>
</dbReference>
<name>A0A4U7ARM0_9PEZI</name>
<dbReference type="InterPro" id="IPR001357">
    <property type="entry name" value="BRCT_dom"/>
</dbReference>
<dbReference type="PROSITE" id="PS50172">
    <property type="entry name" value="BRCT"/>
    <property type="match status" value="1"/>
</dbReference>
<evidence type="ECO:0000313" key="4">
    <source>
        <dbReference type="Proteomes" id="UP000308133"/>
    </source>
</evidence>
<accession>A0A4U7ARM0</accession>
<dbReference type="InterPro" id="IPR036420">
    <property type="entry name" value="BRCT_dom_sf"/>
</dbReference>
<evidence type="ECO:0000259" key="2">
    <source>
        <dbReference type="PROSITE" id="PS50172"/>
    </source>
</evidence>
<sequence length="258" mass="28049">MSTDKVFILIRTDYLSRDDEEGHLNLISVHATSGSARKAMNAHIQDHNKVYKLKEPNTNKIESSEDLFGVRVIVGQQDYHSYEAEVIVEQVLDDGGDVGDDAEEEEEVEVKSKAKSNGTKKSVAAAKTKPAPKTKAAPKRKAPSDDEGEDEEAMPGPPSGSANSLSGLSFLITGTLEGLKRDEGWALIKKHGGEIISKMPTLDHHPRPDYIVIGVRPGQKKIDEINASGFSTLNQEGLYEMIETRSGGKAGNAKKARK</sequence>
<dbReference type="SUPFAM" id="SSF52113">
    <property type="entry name" value="BRCT domain"/>
    <property type="match status" value="1"/>
</dbReference>
<comment type="caution">
    <text evidence="3">The sequence shown here is derived from an EMBL/GenBank/DDBJ whole genome shotgun (WGS) entry which is preliminary data.</text>
</comment>